<dbReference type="eggNOG" id="COG2374">
    <property type="taxonomic scope" value="Bacteria"/>
</dbReference>
<protein>
    <recommendedName>
        <fullName evidence="2">Endonuclease/exonuclease/phosphatase domain-containing protein</fullName>
    </recommendedName>
</protein>
<gene>
    <name evidence="3" type="ORF">JCM15093_2763</name>
</gene>
<name>A0A069DB56_9BACE</name>
<dbReference type="InterPro" id="IPR005135">
    <property type="entry name" value="Endo/exonuclease/phosphatase"/>
</dbReference>
<evidence type="ECO:0000313" key="4">
    <source>
        <dbReference type="Proteomes" id="UP000027601"/>
    </source>
</evidence>
<keyword evidence="1" id="KW-0732">Signal</keyword>
<feature type="domain" description="Endonuclease/exonuclease/phosphatase" evidence="2">
    <location>
        <begin position="28"/>
        <end position="339"/>
    </location>
</feature>
<dbReference type="OrthoDB" id="9802724at2"/>
<evidence type="ECO:0000256" key="1">
    <source>
        <dbReference type="SAM" id="SignalP"/>
    </source>
</evidence>
<accession>A0A069DB56</accession>
<dbReference type="SUPFAM" id="SSF56219">
    <property type="entry name" value="DNase I-like"/>
    <property type="match status" value="1"/>
</dbReference>
<dbReference type="Proteomes" id="UP000027601">
    <property type="component" value="Unassembled WGS sequence"/>
</dbReference>
<feature type="signal peptide" evidence="1">
    <location>
        <begin position="1"/>
        <end position="20"/>
    </location>
</feature>
<sequence length="345" mass="39228">MKTRIVVCCFICFLSVPTQAQHIDSLRIMFWNVENLFDCKHDSLKQDQEFLPEALRHWHYGRYKKKLADVARTIAAVGEWKPPLLVGLCEVENDSVLRDLTRYSPLKQYGYRYVMTNSPDNRGIDVALLYQRGHFKLINHRSIRIPCLHAKERPTRDILHVTGVTLNLDTLHVFVVHTPSRSGGQKASEPRRLQVAQIIKDATDSLFQTSPDSKIIIMGDFNDYPHNKSIAMVLGATAPIPPLKTNKLYNLLASQSKQKEVGSYKYKGEWGLLDQLIVSGALLDSNGSTHTSEEMAHIARLTFLLTEDAKYGGVQPFRTYNGMRYQGGLSDHLPVYLDLKVKTQF</sequence>
<dbReference type="PANTHER" id="PTHR42834:SF1">
    <property type="entry name" value="ENDONUCLEASE_EXONUCLEASE_PHOSPHATASE FAMILY PROTEIN (AFU_ORTHOLOGUE AFUA_3G09210)"/>
    <property type="match status" value="1"/>
</dbReference>
<dbReference type="RefSeq" id="WP_024997161.1">
    <property type="nucleotide sequence ID" value="NZ_ATZI01000015.1"/>
</dbReference>
<dbReference type="Pfam" id="PF19580">
    <property type="entry name" value="Exo_endo_phos_3"/>
    <property type="match status" value="1"/>
</dbReference>
<dbReference type="GO" id="GO:0003824">
    <property type="term" value="F:catalytic activity"/>
    <property type="evidence" value="ECO:0007669"/>
    <property type="project" value="InterPro"/>
</dbReference>
<evidence type="ECO:0000259" key="2">
    <source>
        <dbReference type="Pfam" id="PF19580"/>
    </source>
</evidence>
<reference evidence="3 4" key="1">
    <citation type="journal article" date="2015" name="Microbes Environ.">
        <title>Distribution and evolution of nitrogen fixation genes in the phylum bacteroidetes.</title>
        <authorList>
            <person name="Inoue J."/>
            <person name="Oshima K."/>
            <person name="Suda W."/>
            <person name="Sakamoto M."/>
            <person name="Iino T."/>
            <person name="Noda S."/>
            <person name="Hongoh Y."/>
            <person name="Hattori M."/>
            <person name="Ohkuma M."/>
        </authorList>
    </citation>
    <scope>NUCLEOTIDE SEQUENCE [LARGE SCALE GENOMIC DNA]</scope>
    <source>
        <strain evidence="3 4">JCM 15093</strain>
    </source>
</reference>
<dbReference type="STRING" id="1121097.GCA_000428125_02700"/>
<dbReference type="PANTHER" id="PTHR42834">
    <property type="entry name" value="ENDONUCLEASE/EXONUCLEASE/PHOSPHATASE FAMILY PROTEIN (AFU_ORTHOLOGUE AFUA_3G09210)"/>
    <property type="match status" value="1"/>
</dbReference>
<evidence type="ECO:0000313" key="3">
    <source>
        <dbReference type="EMBL" id="GAK37509.1"/>
    </source>
</evidence>
<organism evidence="3 4">
    <name type="scientific">Bacteroides graminisolvens DSM 19988 = JCM 15093</name>
    <dbReference type="NCBI Taxonomy" id="1121097"/>
    <lineage>
        <taxon>Bacteria</taxon>
        <taxon>Pseudomonadati</taxon>
        <taxon>Bacteroidota</taxon>
        <taxon>Bacteroidia</taxon>
        <taxon>Bacteroidales</taxon>
        <taxon>Bacteroidaceae</taxon>
        <taxon>Bacteroides</taxon>
    </lineage>
</organism>
<proteinExistence type="predicted"/>
<comment type="caution">
    <text evidence="3">The sequence shown here is derived from an EMBL/GenBank/DDBJ whole genome shotgun (WGS) entry which is preliminary data.</text>
</comment>
<dbReference type="Gene3D" id="3.60.10.10">
    <property type="entry name" value="Endonuclease/exonuclease/phosphatase"/>
    <property type="match status" value="1"/>
</dbReference>
<dbReference type="InterPro" id="IPR036691">
    <property type="entry name" value="Endo/exonu/phosph_ase_sf"/>
</dbReference>
<dbReference type="AlphaFoldDB" id="A0A069DB56"/>
<dbReference type="EMBL" id="BAJS01000022">
    <property type="protein sequence ID" value="GAK37509.1"/>
    <property type="molecule type" value="Genomic_DNA"/>
</dbReference>
<keyword evidence="4" id="KW-1185">Reference proteome</keyword>
<feature type="chain" id="PRO_5001662975" description="Endonuclease/exonuclease/phosphatase domain-containing protein" evidence="1">
    <location>
        <begin position="21"/>
        <end position="345"/>
    </location>
</feature>